<accession>A0A9P5XQX4</accession>
<dbReference type="AlphaFoldDB" id="A0A9P5XQX4"/>
<proteinExistence type="predicted"/>
<name>A0A9P5XQX4_9AGAR</name>
<evidence type="ECO:0000313" key="2">
    <source>
        <dbReference type="Proteomes" id="UP000807353"/>
    </source>
</evidence>
<sequence>MYYLPGLMESSHPLGSPEQRAETSAKAVALKTDLRYCHTATPEAGMHRYFSHPGFRLGVMNFLWTHPHLASVVPEFYAGLEVPVHLLGYYGACTSSSKQNSYCRTPFMGHSSLVI</sequence>
<organism evidence="1 2">
    <name type="scientific">Collybia nuda</name>
    <dbReference type="NCBI Taxonomy" id="64659"/>
    <lineage>
        <taxon>Eukaryota</taxon>
        <taxon>Fungi</taxon>
        <taxon>Dikarya</taxon>
        <taxon>Basidiomycota</taxon>
        <taxon>Agaricomycotina</taxon>
        <taxon>Agaricomycetes</taxon>
        <taxon>Agaricomycetidae</taxon>
        <taxon>Agaricales</taxon>
        <taxon>Tricholomatineae</taxon>
        <taxon>Clitocybaceae</taxon>
        <taxon>Collybia</taxon>
    </lineage>
</organism>
<comment type="caution">
    <text evidence="1">The sequence shown here is derived from an EMBL/GenBank/DDBJ whole genome shotgun (WGS) entry which is preliminary data.</text>
</comment>
<gene>
    <name evidence="1" type="ORF">BDZ94DRAFT_1242368</name>
</gene>
<dbReference type="EMBL" id="MU150826">
    <property type="protein sequence ID" value="KAF9455278.1"/>
    <property type="molecule type" value="Genomic_DNA"/>
</dbReference>
<keyword evidence="2" id="KW-1185">Reference proteome</keyword>
<reference evidence="1" key="1">
    <citation type="submission" date="2020-11" db="EMBL/GenBank/DDBJ databases">
        <authorList>
            <consortium name="DOE Joint Genome Institute"/>
            <person name="Ahrendt S."/>
            <person name="Riley R."/>
            <person name="Andreopoulos W."/>
            <person name="Labutti K."/>
            <person name="Pangilinan J."/>
            <person name="Ruiz-Duenas F.J."/>
            <person name="Barrasa J.M."/>
            <person name="Sanchez-Garcia M."/>
            <person name="Camarero S."/>
            <person name="Miyauchi S."/>
            <person name="Serrano A."/>
            <person name="Linde D."/>
            <person name="Babiker R."/>
            <person name="Drula E."/>
            <person name="Ayuso-Fernandez I."/>
            <person name="Pacheco R."/>
            <person name="Padilla G."/>
            <person name="Ferreira P."/>
            <person name="Barriuso J."/>
            <person name="Kellner H."/>
            <person name="Castanera R."/>
            <person name="Alfaro M."/>
            <person name="Ramirez L."/>
            <person name="Pisabarro A.G."/>
            <person name="Kuo A."/>
            <person name="Tritt A."/>
            <person name="Lipzen A."/>
            <person name="He G."/>
            <person name="Yan M."/>
            <person name="Ng V."/>
            <person name="Cullen D."/>
            <person name="Martin F."/>
            <person name="Rosso M.-N."/>
            <person name="Henrissat B."/>
            <person name="Hibbett D."/>
            <person name="Martinez A.T."/>
            <person name="Grigoriev I.V."/>
        </authorList>
    </citation>
    <scope>NUCLEOTIDE SEQUENCE</scope>
    <source>
        <strain evidence="1">CBS 247.69</strain>
    </source>
</reference>
<evidence type="ECO:0000313" key="1">
    <source>
        <dbReference type="EMBL" id="KAF9455278.1"/>
    </source>
</evidence>
<protein>
    <submittedName>
        <fullName evidence="1">Uncharacterized protein</fullName>
    </submittedName>
</protein>
<dbReference type="Proteomes" id="UP000807353">
    <property type="component" value="Unassembled WGS sequence"/>
</dbReference>